<feature type="binding site" evidence="14">
    <location>
        <begin position="108"/>
        <end position="110"/>
    </location>
    <ligand>
        <name>thiamine diphosphate</name>
        <dbReference type="ChEBI" id="CHEBI:58937"/>
    </ligand>
</feature>
<comment type="subunit">
    <text evidence="4">Homodimer.</text>
</comment>
<feature type="binding site" evidence="13">
    <location>
        <position position="254"/>
    </location>
    <ligand>
        <name>substrate</name>
    </ligand>
</feature>
<evidence type="ECO:0000256" key="1">
    <source>
        <dbReference type="ARBA" id="ARBA00001913"/>
    </source>
</evidence>
<evidence type="ECO:0000256" key="15">
    <source>
        <dbReference type="PIRSR" id="PIRSR605478-4"/>
    </source>
</evidence>
<keyword evidence="9 14" id="KW-0786">Thiamine pyrophosphate</keyword>
<protein>
    <recommendedName>
        <fullName evidence="5 11">Transketolase</fullName>
        <ecNumber evidence="5 11">2.2.1.1</ecNumber>
    </recommendedName>
</protein>
<comment type="catalytic activity">
    <reaction evidence="10">
        <text>D-sedoheptulose 7-phosphate + D-glyceraldehyde 3-phosphate = aldehydo-D-ribose 5-phosphate + D-xylulose 5-phosphate</text>
        <dbReference type="Rhea" id="RHEA:10508"/>
        <dbReference type="ChEBI" id="CHEBI:57483"/>
        <dbReference type="ChEBI" id="CHEBI:57737"/>
        <dbReference type="ChEBI" id="CHEBI:58273"/>
        <dbReference type="ChEBI" id="CHEBI:59776"/>
        <dbReference type="EC" id="2.2.1.1"/>
    </reaction>
</comment>
<dbReference type="Pfam" id="PF02779">
    <property type="entry name" value="Transket_pyr"/>
    <property type="match status" value="1"/>
</dbReference>
<evidence type="ECO:0000256" key="2">
    <source>
        <dbReference type="ARBA" id="ARBA00001941"/>
    </source>
</evidence>
<feature type="binding site" evidence="15">
    <location>
        <position position="179"/>
    </location>
    <ligand>
        <name>Mg(2+)</name>
        <dbReference type="ChEBI" id="CHEBI:18420"/>
    </ligand>
</feature>
<evidence type="ECO:0000256" key="10">
    <source>
        <dbReference type="ARBA" id="ARBA00049473"/>
    </source>
</evidence>
<dbReference type="SUPFAM" id="SSF52922">
    <property type="entry name" value="TK C-terminal domain-like"/>
    <property type="match status" value="1"/>
</dbReference>
<dbReference type="InterPro" id="IPR005475">
    <property type="entry name" value="Transketolase-like_Pyr-bd"/>
</dbReference>
<dbReference type="InterPro" id="IPR029061">
    <property type="entry name" value="THDP-binding"/>
</dbReference>
<feature type="binding site" evidence="14">
    <location>
        <position position="254"/>
    </location>
    <ligand>
        <name>thiamine diphosphate</name>
        <dbReference type="ChEBI" id="CHEBI:58937"/>
    </ligand>
</feature>
<dbReference type="GO" id="GO:0004802">
    <property type="term" value="F:transketolase activity"/>
    <property type="evidence" value="ECO:0007669"/>
    <property type="project" value="UniProtKB-UniRule"/>
</dbReference>
<feature type="active site" description="Proton donor" evidence="12">
    <location>
        <position position="405"/>
    </location>
</feature>
<keyword evidence="7 15" id="KW-0479">Metal-binding</keyword>
<evidence type="ECO:0000256" key="6">
    <source>
        <dbReference type="ARBA" id="ARBA00022679"/>
    </source>
</evidence>
<feature type="binding site" evidence="14">
    <location>
        <position position="150"/>
    </location>
    <ligand>
        <name>thiamine diphosphate</name>
        <dbReference type="ChEBI" id="CHEBI:58937"/>
    </ligand>
</feature>
<organism evidence="18 19">
    <name type="scientific">Parasutterella excrementihominis</name>
    <dbReference type="NCBI Taxonomy" id="487175"/>
    <lineage>
        <taxon>Bacteria</taxon>
        <taxon>Pseudomonadati</taxon>
        <taxon>Pseudomonadota</taxon>
        <taxon>Betaproteobacteria</taxon>
        <taxon>Burkholderiales</taxon>
        <taxon>Sutterellaceae</taxon>
        <taxon>Parasutterella</taxon>
    </lineage>
</organism>
<dbReference type="NCBIfam" id="TIGR00232">
    <property type="entry name" value="tktlase_bact"/>
    <property type="match status" value="1"/>
</dbReference>
<dbReference type="PROSITE" id="PS00801">
    <property type="entry name" value="TRANSKETOLASE_1"/>
    <property type="match status" value="1"/>
</dbReference>
<evidence type="ECO:0000256" key="4">
    <source>
        <dbReference type="ARBA" id="ARBA00011738"/>
    </source>
</evidence>
<evidence type="ECO:0000256" key="14">
    <source>
        <dbReference type="PIRSR" id="PIRSR605478-3"/>
    </source>
</evidence>
<dbReference type="FunFam" id="3.40.50.970:FF:000003">
    <property type="entry name" value="Transketolase"/>
    <property type="match status" value="1"/>
</dbReference>
<dbReference type="SUPFAM" id="SSF52518">
    <property type="entry name" value="Thiamin diphosphate-binding fold (THDP-binding)"/>
    <property type="match status" value="2"/>
</dbReference>
<evidence type="ECO:0000256" key="12">
    <source>
        <dbReference type="PIRSR" id="PIRSR605478-1"/>
    </source>
</evidence>
<feature type="binding site" evidence="13">
    <location>
        <position position="463"/>
    </location>
    <ligand>
        <name>substrate</name>
    </ligand>
</feature>
<evidence type="ECO:0000256" key="11">
    <source>
        <dbReference type="NCBIfam" id="TIGR00232"/>
    </source>
</evidence>
<evidence type="ECO:0000256" key="9">
    <source>
        <dbReference type="ARBA" id="ARBA00023052"/>
    </source>
</evidence>
<gene>
    <name evidence="18" type="primary">tkt</name>
    <name evidence="18" type="ORF">GMD42_05885</name>
</gene>
<proteinExistence type="inferred from homology"/>
<dbReference type="EMBL" id="WNCL01000013">
    <property type="protein sequence ID" value="MTU43157.1"/>
    <property type="molecule type" value="Genomic_DNA"/>
</dbReference>
<sequence length="663" mass="72707">MANAVRALAMDAVQKANSGHPGMPMGMADIAVALWTKHLRHNPSDPKWLGRDRFLLSNGHGSMLQYALLHLAGYDLTIDDLKNFRQLHSKTPGHPEIGVTPGVETSTGPLGQGIANAVGMALAEKMLAAEFNEEGYDIINNYTYAFLGDGCLMEGISHEVCSLAGVWKLNKLIALYDDNGISIDGKIENWFGENVRERFESYNWNVIGPIDGHDIEAVSEAIEEAKKSDKPTLIDCKTVIGFGSPNRAGTSKAHGSPLGDEELAEAKKALGWEYAPFEIPQEIYDAFDARKAGAEMEEAWLEKYRRYAEAFPAKAAELERRMKGQLPENWDDVILEAIVNAAGEAKTVATRKASQMALNAYAPHLPELLGGSADLTSSNLTNWEGVQAMRPDTYLGRHINYGVREFGMCAIMNGIALYGGFIPYGATFLTFADYGRNALRMAALMKLRSIFVFTHDSIGVGEDGPTHQPIEQTESLRIIPNMDVWRPADTCETLTAWACAISRQDGPSSLIFSRQNLPFVERDEINVDDMEKGGYIMLEAPNGPSSVEVTLVATGSEVALAAEARKQLLAMNIQTRLVSMPSTTVFDRQDKEYRDFVLGEGRPVVAIEAGRTDGWWKYIRGAGTVIGLDRFGESAPASELFKLFGFTVDNVVETVQHVLSQGK</sequence>
<feature type="site" description="Important for catalytic activity" evidence="16">
    <location>
        <position position="254"/>
    </location>
</feature>
<evidence type="ECO:0000256" key="8">
    <source>
        <dbReference type="ARBA" id="ARBA00022842"/>
    </source>
</evidence>
<feature type="binding site" evidence="13">
    <location>
        <position position="351"/>
    </location>
    <ligand>
        <name>substrate</name>
    </ligand>
</feature>
<reference evidence="18 19" key="1">
    <citation type="journal article" date="2019" name="Nat. Med.">
        <title>A library of human gut bacterial isolates paired with longitudinal multiomics data enables mechanistic microbiome research.</title>
        <authorList>
            <person name="Poyet M."/>
            <person name="Groussin M."/>
            <person name="Gibbons S.M."/>
            <person name="Avila-Pacheco J."/>
            <person name="Jiang X."/>
            <person name="Kearney S.M."/>
            <person name="Perrotta A.R."/>
            <person name="Berdy B."/>
            <person name="Zhao S."/>
            <person name="Lieberman T.D."/>
            <person name="Swanson P.K."/>
            <person name="Smith M."/>
            <person name="Roesemann S."/>
            <person name="Alexander J.E."/>
            <person name="Rich S.A."/>
            <person name="Livny J."/>
            <person name="Vlamakis H."/>
            <person name="Clish C."/>
            <person name="Bullock K."/>
            <person name="Deik A."/>
            <person name="Scott J."/>
            <person name="Pierce K.A."/>
            <person name="Xavier R.J."/>
            <person name="Alm E.J."/>
        </authorList>
    </citation>
    <scope>NUCLEOTIDE SEQUENCE [LARGE SCALE GENOMIC DNA]</scope>
    <source>
        <strain evidence="18 19">BIOML-A2</strain>
    </source>
</reference>
<dbReference type="EC" id="2.2.1.1" evidence="5 11"/>
<feature type="binding site" evidence="15">
    <location>
        <position position="181"/>
    </location>
    <ligand>
        <name>Mg(2+)</name>
        <dbReference type="ChEBI" id="CHEBI:18420"/>
    </ligand>
</feature>
<dbReference type="GO" id="GO:0005829">
    <property type="term" value="C:cytosol"/>
    <property type="evidence" value="ECO:0007669"/>
    <property type="project" value="TreeGrafter"/>
</dbReference>
<feature type="domain" description="Transketolase-like pyrimidine-binding" evidence="17">
    <location>
        <begin position="348"/>
        <end position="519"/>
    </location>
</feature>
<feature type="binding site" evidence="14">
    <location>
        <position position="60"/>
    </location>
    <ligand>
        <name>thiamine diphosphate</name>
        <dbReference type="ChEBI" id="CHEBI:58937"/>
    </ligand>
</feature>
<dbReference type="SMART" id="SM00861">
    <property type="entry name" value="Transket_pyr"/>
    <property type="match status" value="1"/>
</dbReference>
<evidence type="ECO:0000259" key="17">
    <source>
        <dbReference type="SMART" id="SM00861"/>
    </source>
</evidence>
<comment type="cofactor">
    <cofactor evidence="2">
        <name>Co(2+)</name>
        <dbReference type="ChEBI" id="CHEBI:48828"/>
    </cofactor>
</comment>
<dbReference type="InterPro" id="IPR005478">
    <property type="entry name" value="Transketolase_bac-like"/>
</dbReference>
<dbReference type="InterPro" id="IPR049557">
    <property type="entry name" value="Transketolase_CS"/>
</dbReference>
<feature type="binding site" evidence="13">
    <location>
        <position position="467"/>
    </location>
    <ligand>
        <name>substrate</name>
    </ligand>
</feature>
<feature type="binding site" evidence="15">
    <location>
        <position position="149"/>
    </location>
    <ligand>
        <name>Mg(2+)</name>
        <dbReference type="ChEBI" id="CHEBI:18420"/>
    </ligand>
</feature>
<name>A0A6I3RZZ5_9BURK</name>
<dbReference type="CDD" id="cd02012">
    <property type="entry name" value="TPP_TK"/>
    <property type="match status" value="1"/>
</dbReference>
<dbReference type="Pfam" id="PF00456">
    <property type="entry name" value="Transketolase_N"/>
    <property type="match status" value="1"/>
</dbReference>
<feature type="binding site" evidence="13">
    <location>
        <position position="378"/>
    </location>
    <ligand>
        <name>substrate</name>
    </ligand>
</feature>
<comment type="cofactor">
    <cofactor evidence="14">
        <name>thiamine diphosphate</name>
        <dbReference type="ChEBI" id="CHEBI:58937"/>
    </cofactor>
    <text evidence="14">Binds 1 thiamine pyrophosphate per subunit. During the reaction, the substrate forms a covalent intermediate with the cofactor.</text>
</comment>
<evidence type="ECO:0000256" key="7">
    <source>
        <dbReference type="ARBA" id="ARBA00022723"/>
    </source>
</evidence>
<dbReference type="CDD" id="cd07033">
    <property type="entry name" value="TPP_PYR_DXS_TK_like"/>
    <property type="match status" value="1"/>
</dbReference>
<evidence type="ECO:0000256" key="13">
    <source>
        <dbReference type="PIRSR" id="PIRSR605478-2"/>
    </source>
</evidence>
<accession>A0A6I3RZZ5</accession>
<dbReference type="FunFam" id="3.40.50.920:FF:000003">
    <property type="entry name" value="Transketolase"/>
    <property type="match status" value="1"/>
</dbReference>
<feature type="binding site" evidence="13">
    <location>
        <position position="514"/>
    </location>
    <ligand>
        <name>substrate</name>
    </ligand>
</feature>
<dbReference type="InterPro" id="IPR055152">
    <property type="entry name" value="Transketolase-like_C_2"/>
</dbReference>
<dbReference type="InterPro" id="IPR033247">
    <property type="entry name" value="Transketolase_fam"/>
</dbReference>
<dbReference type="InterPro" id="IPR009014">
    <property type="entry name" value="Transketo_C/PFOR_II"/>
</dbReference>
<feature type="binding site" evidence="13">
    <location>
        <position position="455"/>
    </location>
    <ligand>
        <name>substrate</name>
    </ligand>
</feature>
<dbReference type="Gene3D" id="3.40.50.970">
    <property type="match status" value="2"/>
</dbReference>
<comment type="caution">
    <text evidence="18">The sequence shown here is derived from an EMBL/GenBank/DDBJ whole genome shotgun (WGS) entry which is preliminary data.</text>
</comment>
<dbReference type="Gene3D" id="3.40.50.920">
    <property type="match status" value="1"/>
</dbReference>
<feature type="site" description="Important for catalytic activity" evidence="16">
    <location>
        <position position="20"/>
    </location>
</feature>
<comment type="cofactor">
    <cofactor evidence="1">
        <name>Ca(2+)</name>
        <dbReference type="ChEBI" id="CHEBI:29108"/>
    </cofactor>
</comment>
<dbReference type="GO" id="GO:0009052">
    <property type="term" value="P:pentose-phosphate shunt, non-oxidative branch"/>
    <property type="evidence" value="ECO:0007669"/>
    <property type="project" value="UniProtKB-ARBA"/>
</dbReference>
<feature type="binding site" evidence="14">
    <location>
        <position position="179"/>
    </location>
    <ligand>
        <name>thiamine diphosphate</name>
        <dbReference type="ChEBI" id="CHEBI:58937"/>
    </ligand>
</feature>
<dbReference type="InterPro" id="IPR005474">
    <property type="entry name" value="Transketolase_N"/>
</dbReference>
<comment type="similarity">
    <text evidence="3">Belongs to the transketolase family.</text>
</comment>
<evidence type="ECO:0000313" key="19">
    <source>
        <dbReference type="Proteomes" id="UP000462362"/>
    </source>
</evidence>
<evidence type="ECO:0000256" key="16">
    <source>
        <dbReference type="PIRSR" id="PIRSR605478-5"/>
    </source>
</evidence>
<comment type="cofactor">
    <cofactor evidence="15">
        <name>Mg(2+)</name>
        <dbReference type="ChEBI" id="CHEBI:18420"/>
    </cofactor>
    <text evidence="15">Binds 1 Mg(2+) ion per subunit. Can also utilize other divalent metal cations, such as Ca(2+), Mn(2+) and Co(2+).</text>
</comment>
<dbReference type="Proteomes" id="UP000462362">
    <property type="component" value="Unassembled WGS sequence"/>
</dbReference>
<evidence type="ECO:0000256" key="3">
    <source>
        <dbReference type="ARBA" id="ARBA00007131"/>
    </source>
</evidence>
<dbReference type="FunFam" id="3.40.50.970:FF:000004">
    <property type="entry name" value="Transketolase"/>
    <property type="match status" value="1"/>
</dbReference>
<feature type="binding site" evidence="14">
    <location>
        <position position="431"/>
    </location>
    <ligand>
        <name>thiamine diphosphate</name>
        <dbReference type="ChEBI" id="CHEBI:58937"/>
    </ligand>
</feature>
<dbReference type="Pfam" id="PF22613">
    <property type="entry name" value="Transketolase_C_1"/>
    <property type="match status" value="1"/>
</dbReference>
<dbReference type="GO" id="GO:0046872">
    <property type="term" value="F:metal ion binding"/>
    <property type="evidence" value="ECO:0007669"/>
    <property type="project" value="UniProtKB-KW"/>
</dbReference>
<keyword evidence="8 15" id="KW-0460">Magnesium</keyword>
<feature type="binding site" evidence="13">
    <location>
        <position position="20"/>
    </location>
    <ligand>
        <name>substrate</name>
    </ligand>
</feature>
<dbReference type="PANTHER" id="PTHR43522:SF2">
    <property type="entry name" value="TRANSKETOLASE 1-RELATED"/>
    <property type="match status" value="1"/>
</dbReference>
<dbReference type="AlphaFoldDB" id="A0A6I3RZZ5"/>
<dbReference type="PANTHER" id="PTHR43522">
    <property type="entry name" value="TRANSKETOLASE"/>
    <property type="match status" value="1"/>
</dbReference>
<keyword evidence="6 18" id="KW-0808">Transferase</keyword>
<evidence type="ECO:0000256" key="5">
    <source>
        <dbReference type="ARBA" id="ARBA00013152"/>
    </source>
</evidence>
<evidence type="ECO:0000313" key="18">
    <source>
        <dbReference type="EMBL" id="MTU43157.1"/>
    </source>
</evidence>